<dbReference type="AlphaFoldDB" id="A0A5J4TEF1"/>
<evidence type="ECO:0000313" key="2">
    <source>
        <dbReference type="Proteomes" id="UP000324800"/>
    </source>
</evidence>
<sequence length="30" mass="3310">MLTEMNDDQSNLKGKDAVAVAMQLCKVISR</sequence>
<gene>
    <name evidence="1" type="ORF">EZS28_047926</name>
</gene>
<name>A0A5J4TEF1_9EUKA</name>
<dbReference type="EMBL" id="SNRW01032809">
    <property type="protein sequence ID" value="KAA6356547.1"/>
    <property type="molecule type" value="Genomic_DNA"/>
</dbReference>
<reference evidence="1 2" key="1">
    <citation type="submission" date="2019-03" db="EMBL/GenBank/DDBJ databases">
        <title>Single cell metagenomics reveals metabolic interactions within the superorganism composed of flagellate Streblomastix strix and complex community of Bacteroidetes bacteria on its surface.</title>
        <authorList>
            <person name="Treitli S.C."/>
            <person name="Kolisko M."/>
            <person name="Husnik F."/>
            <person name="Keeling P."/>
            <person name="Hampl V."/>
        </authorList>
    </citation>
    <scope>NUCLEOTIDE SEQUENCE [LARGE SCALE GENOMIC DNA]</scope>
    <source>
        <strain evidence="1">ST1C</strain>
    </source>
</reference>
<organism evidence="1 2">
    <name type="scientific">Streblomastix strix</name>
    <dbReference type="NCBI Taxonomy" id="222440"/>
    <lineage>
        <taxon>Eukaryota</taxon>
        <taxon>Metamonada</taxon>
        <taxon>Preaxostyla</taxon>
        <taxon>Oxymonadida</taxon>
        <taxon>Streblomastigidae</taxon>
        <taxon>Streblomastix</taxon>
    </lineage>
</organism>
<comment type="caution">
    <text evidence="1">The sequence shown here is derived from an EMBL/GenBank/DDBJ whole genome shotgun (WGS) entry which is preliminary data.</text>
</comment>
<dbReference type="Proteomes" id="UP000324800">
    <property type="component" value="Unassembled WGS sequence"/>
</dbReference>
<feature type="non-terminal residue" evidence="1">
    <location>
        <position position="30"/>
    </location>
</feature>
<proteinExistence type="predicted"/>
<protein>
    <submittedName>
        <fullName evidence="1">Uncharacterized protein</fullName>
    </submittedName>
</protein>
<accession>A0A5J4TEF1</accession>
<evidence type="ECO:0000313" key="1">
    <source>
        <dbReference type="EMBL" id="KAA6356547.1"/>
    </source>
</evidence>